<evidence type="ECO:0000313" key="2">
    <source>
        <dbReference type="EMBL" id="BAM03404.1"/>
    </source>
</evidence>
<dbReference type="KEGG" id="phm:PSMK_12450"/>
<dbReference type="AlphaFoldDB" id="I0IDR6"/>
<name>I0IDR6_PHYMF</name>
<gene>
    <name evidence="2" type="ordered locus">PSMK_12450</name>
</gene>
<feature type="region of interest" description="Disordered" evidence="1">
    <location>
        <begin position="1"/>
        <end position="50"/>
    </location>
</feature>
<sequence length="50" mass="5528">MRARRYMGRGIRCADQAKKRGSEEEGESDKPSGLRLPHRGDATGADCFTC</sequence>
<dbReference type="HOGENOM" id="CLU_3121016_0_0_0"/>
<dbReference type="Proteomes" id="UP000007881">
    <property type="component" value="Chromosome"/>
</dbReference>
<evidence type="ECO:0000256" key="1">
    <source>
        <dbReference type="SAM" id="MobiDB-lite"/>
    </source>
</evidence>
<proteinExistence type="predicted"/>
<keyword evidence="3" id="KW-1185">Reference proteome</keyword>
<organism evidence="2 3">
    <name type="scientific">Phycisphaera mikurensis (strain NBRC 102666 / KCTC 22515 / FYK2301M01)</name>
    <dbReference type="NCBI Taxonomy" id="1142394"/>
    <lineage>
        <taxon>Bacteria</taxon>
        <taxon>Pseudomonadati</taxon>
        <taxon>Planctomycetota</taxon>
        <taxon>Phycisphaerae</taxon>
        <taxon>Phycisphaerales</taxon>
        <taxon>Phycisphaeraceae</taxon>
        <taxon>Phycisphaera</taxon>
    </lineage>
</organism>
<protein>
    <submittedName>
        <fullName evidence="2">Uncharacterized protein</fullName>
    </submittedName>
</protein>
<feature type="compositionally biased region" description="Basic and acidic residues" evidence="1">
    <location>
        <begin position="15"/>
        <end position="32"/>
    </location>
</feature>
<dbReference type="EMBL" id="AP012338">
    <property type="protein sequence ID" value="BAM03404.1"/>
    <property type="molecule type" value="Genomic_DNA"/>
</dbReference>
<accession>I0IDR6</accession>
<reference evidence="2 3" key="1">
    <citation type="submission" date="2012-02" db="EMBL/GenBank/DDBJ databases">
        <title>Complete genome sequence of Phycisphaera mikurensis NBRC 102666.</title>
        <authorList>
            <person name="Ankai A."/>
            <person name="Hosoyama A."/>
            <person name="Terui Y."/>
            <person name="Sekine M."/>
            <person name="Fukai R."/>
            <person name="Kato Y."/>
            <person name="Nakamura S."/>
            <person name="Yamada-Narita S."/>
            <person name="Kawakoshi A."/>
            <person name="Fukunaga Y."/>
            <person name="Yamazaki S."/>
            <person name="Fujita N."/>
        </authorList>
    </citation>
    <scope>NUCLEOTIDE SEQUENCE [LARGE SCALE GENOMIC DNA]</scope>
    <source>
        <strain evidence="3">NBRC 102666 / KCTC 22515 / FYK2301M01</strain>
    </source>
</reference>
<evidence type="ECO:0000313" key="3">
    <source>
        <dbReference type="Proteomes" id="UP000007881"/>
    </source>
</evidence>